<evidence type="ECO:0000259" key="5">
    <source>
        <dbReference type="PROSITE" id="PS50932"/>
    </source>
</evidence>
<dbReference type="Gene3D" id="1.10.260.40">
    <property type="entry name" value="lambda repressor-like DNA-binding domains"/>
    <property type="match status" value="1"/>
</dbReference>
<dbReference type="GO" id="GO:0000976">
    <property type="term" value="F:transcription cis-regulatory region binding"/>
    <property type="evidence" value="ECO:0007669"/>
    <property type="project" value="TreeGrafter"/>
</dbReference>
<dbReference type="PROSITE" id="PS50932">
    <property type="entry name" value="HTH_LACI_2"/>
    <property type="match status" value="1"/>
</dbReference>
<dbReference type="RefSeq" id="WP_035368781.1">
    <property type="nucleotide sequence ID" value="NZ_LR215050.1"/>
</dbReference>
<accession>A0A449BLJ8</accession>
<dbReference type="Proteomes" id="UP000290909">
    <property type="component" value="Chromosome"/>
</dbReference>
<reference evidence="6 7" key="1">
    <citation type="submission" date="2019-01" db="EMBL/GenBank/DDBJ databases">
        <authorList>
            <consortium name="Pathogen Informatics"/>
        </authorList>
    </citation>
    <scope>NUCLEOTIDE SEQUENCE [LARGE SCALE GENOMIC DNA]</scope>
    <source>
        <strain evidence="6 7">NCTC10172</strain>
    </source>
</reference>
<dbReference type="PANTHER" id="PTHR30146">
    <property type="entry name" value="LACI-RELATED TRANSCRIPTIONAL REPRESSOR"/>
    <property type="match status" value="1"/>
</dbReference>
<evidence type="ECO:0000313" key="6">
    <source>
        <dbReference type="EMBL" id="VEU83302.1"/>
    </source>
</evidence>
<gene>
    <name evidence="6" type="primary">purR_2</name>
    <name evidence="6" type="ORF">NCTC10172_01377</name>
</gene>
<feature type="domain" description="HTH lacI-type" evidence="5">
    <location>
        <begin position="5"/>
        <end position="59"/>
    </location>
</feature>
<organism evidence="6 7">
    <name type="scientific">Acholeplasma hippikon</name>
    <dbReference type="NCBI Taxonomy" id="264636"/>
    <lineage>
        <taxon>Bacteria</taxon>
        <taxon>Bacillati</taxon>
        <taxon>Mycoplasmatota</taxon>
        <taxon>Mollicutes</taxon>
        <taxon>Acholeplasmatales</taxon>
        <taxon>Acholeplasmataceae</taxon>
        <taxon>Acholeplasma</taxon>
    </lineage>
</organism>
<evidence type="ECO:0000256" key="1">
    <source>
        <dbReference type="ARBA" id="ARBA00022491"/>
    </source>
</evidence>
<dbReference type="SMART" id="SM00354">
    <property type="entry name" value="HTH_LACI"/>
    <property type="match status" value="1"/>
</dbReference>
<evidence type="ECO:0000256" key="3">
    <source>
        <dbReference type="ARBA" id="ARBA00023125"/>
    </source>
</evidence>
<keyword evidence="7" id="KW-1185">Reference proteome</keyword>
<keyword evidence="4" id="KW-0804">Transcription</keyword>
<sequence>MNSTVKMSDIAKALNVSTVTVSKALSDKEGVGEELRQKIKDKAQEMGYKISSVSKAMRTGRQNNIGILIAQRFLEEDSYYWSLYQNLLVELSKKGYFGILEIVDAKHEKEMITPRVILENKVDAIIVVGQLKRSYLKHIFTESGEKIMFLDFYDLEIPVSSVIADNYNGGYALTRYLIKQGHQDIVYLGDIQATTSIMDRGMGYFKAMLDYRLNLRTEWYINDRNEEGFLIEPELPKVMPTAFVCNSDLAARKLHKVLLEKGYRVPEDVSLVGFDNFPNDHYQIGITTMEVGRDKLAKSAIKVIDNILNGSNTLEKINLVVKLVEKQSVKAR</sequence>
<dbReference type="CDD" id="cd01392">
    <property type="entry name" value="HTH_LacI"/>
    <property type="match status" value="1"/>
</dbReference>
<proteinExistence type="predicted"/>
<dbReference type="SUPFAM" id="SSF47413">
    <property type="entry name" value="lambda repressor-like DNA-binding domains"/>
    <property type="match status" value="1"/>
</dbReference>
<dbReference type="Gene3D" id="3.40.50.2300">
    <property type="match status" value="2"/>
</dbReference>
<dbReference type="InterPro" id="IPR046335">
    <property type="entry name" value="LacI/GalR-like_sensor"/>
</dbReference>
<evidence type="ECO:0000313" key="7">
    <source>
        <dbReference type="Proteomes" id="UP000290909"/>
    </source>
</evidence>
<dbReference type="InterPro" id="IPR000843">
    <property type="entry name" value="HTH_LacI"/>
</dbReference>
<protein>
    <submittedName>
        <fullName evidence="6">Purine nucleotide synthesis repressor</fullName>
    </submittedName>
</protein>
<dbReference type="SUPFAM" id="SSF53822">
    <property type="entry name" value="Periplasmic binding protein-like I"/>
    <property type="match status" value="1"/>
</dbReference>
<dbReference type="AlphaFoldDB" id="A0A449BLJ8"/>
<dbReference type="STRING" id="1408416.GCA_000702765_00541"/>
<evidence type="ECO:0000256" key="2">
    <source>
        <dbReference type="ARBA" id="ARBA00023015"/>
    </source>
</evidence>
<dbReference type="InterPro" id="IPR028082">
    <property type="entry name" value="Peripla_BP_I"/>
</dbReference>
<keyword evidence="2" id="KW-0805">Transcription regulation</keyword>
<evidence type="ECO:0000256" key="4">
    <source>
        <dbReference type="ARBA" id="ARBA00023163"/>
    </source>
</evidence>
<dbReference type="EMBL" id="LR215050">
    <property type="protein sequence ID" value="VEU83302.1"/>
    <property type="molecule type" value="Genomic_DNA"/>
</dbReference>
<dbReference type="Pfam" id="PF00356">
    <property type="entry name" value="LacI"/>
    <property type="match status" value="1"/>
</dbReference>
<dbReference type="KEGG" id="ahk:NCTC10172_01377"/>
<keyword evidence="3" id="KW-0238">DNA-binding</keyword>
<dbReference type="PANTHER" id="PTHR30146:SF148">
    <property type="entry name" value="HTH-TYPE TRANSCRIPTIONAL REPRESSOR PURR-RELATED"/>
    <property type="match status" value="1"/>
</dbReference>
<dbReference type="Pfam" id="PF13377">
    <property type="entry name" value="Peripla_BP_3"/>
    <property type="match status" value="1"/>
</dbReference>
<dbReference type="InterPro" id="IPR010982">
    <property type="entry name" value="Lambda_DNA-bd_dom_sf"/>
</dbReference>
<dbReference type="GO" id="GO:0003700">
    <property type="term" value="F:DNA-binding transcription factor activity"/>
    <property type="evidence" value="ECO:0007669"/>
    <property type="project" value="TreeGrafter"/>
</dbReference>
<keyword evidence="1" id="KW-0678">Repressor</keyword>
<name>A0A449BLJ8_9MOLU</name>